<keyword evidence="3" id="KW-0680">Restriction system</keyword>
<dbReference type="Gene3D" id="3.40.50.150">
    <property type="entry name" value="Vaccinia Virus protein VP39"/>
    <property type="match status" value="1"/>
</dbReference>
<evidence type="ECO:0000256" key="3">
    <source>
        <dbReference type="ARBA" id="ARBA00022747"/>
    </source>
</evidence>
<evidence type="ECO:0000256" key="4">
    <source>
        <dbReference type="ARBA" id="ARBA00047422"/>
    </source>
</evidence>
<dbReference type="EMBL" id="JACHXN010000032">
    <property type="protein sequence ID" value="MBB3149453.1"/>
    <property type="molecule type" value="Genomic_DNA"/>
</dbReference>
<name>A0A839UI45_9HYPH</name>
<dbReference type="Pfam" id="PF00145">
    <property type="entry name" value="DNA_methylase"/>
    <property type="match status" value="1"/>
</dbReference>
<keyword evidence="1 5" id="KW-0489">Methyltransferase</keyword>
<keyword evidence="2" id="KW-0808">Transferase</keyword>
<evidence type="ECO:0000256" key="1">
    <source>
        <dbReference type="ARBA" id="ARBA00022603"/>
    </source>
</evidence>
<dbReference type="InterPro" id="IPR029063">
    <property type="entry name" value="SAM-dependent_MTases_sf"/>
</dbReference>
<proteinExistence type="predicted"/>
<dbReference type="RefSeq" id="WP_183665226.1">
    <property type="nucleotide sequence ID" value="NZ_JACHXN010000032.1"/>
</dbReference>
<reference evidence="5 6" key="1">
    <citation type="submission" date="2020-08" db="EMBL/GenBank/DDBJ databases">
        <title>Genomic Encyclopedia of Type Strains, Phase III (KMG-III): the genomes of soil and plant-associated and newly described type strains.</title>
        <authorList>
            <person name="Whitman W."/>
        </authorList>
    </citation>
    <scope>NUCLEOTIDE SEQUENCE [LARGE SCALE GENOMIC DNA]</scope>
    <source>
        <strain evidence="5 6">CECT 7015</strain>
    </source>
</reference>
<accession>A0A839UI45</accession>
<dbReference type="GO" id="GO:0009307">
    <property type="term" value="P:DNA restriction-modification system"/>
    <property type="evidence" value="ECO:0007669"/>
    <property type="project" value="UniProtKB-KW"/>
</dbReference>
<dbReference type="GO" id="GO:0032259">
    <property type="term" value="P:methylation"/>
    <property type="evidence" value="ECO:0007669"/>
    <property type="project" value="UniProtKB-KW"/>
</dbReference>
<dbReference type="SUPFAM" id="SSF53335">
    <property type="entry name" value="S-adenosyl-L-methionine-dependent methyltransferases"/>
    <property type="match status" value="1"/>
</dbReference>
<dbReference type="Proteomes" id="UP000554520">
    <property type="component" value="Unassembled WGS sequence"/>
</dbReference>
<gene>
    <name evidence="5" type="ORF">FHS21_005906</name>
</gene>
<organism evidence="5 6">
    <name type="scientific">Phyllobacterium trifolii</name>
    <dbReference type="NCBI Taxonomy" id="300193"/>
    <lineage>
        <taxon>Bacteria</taxon>
        <taxon>Pseudomonadati</taxon>
        <taxon>Pseudomonadota</taxon>
        <taxon>Alphaproteobacteria</taxon>
        <taxon>Hyphomicrobiales</taxon>
        <taxon>Phyllobacteriaceae</taxon>
        <taxon>Phyllobacterium</taxon>
    </lineage>
</organism>
<keyword evidence="6" id="KW-1185">Reference proteome</keyword>
<sequence length="80" mass="8651">MELKAIDLFCGSGGFAYGMKKAGISIIRSIDLDPDVLEVHSRNLPRLWRSRGFAPFQGSQKASSNAAVLFAATNQPALQI</sequence>
<comment type="catalytic activity">
    <reaction evidence="4">
        <text>a 2'-deoxycytidine in DNA + S-adenosyl-L-methionine = a 5-methyl-2'-deoxycytidine in DNA + S-adenosyl-L-homocysteine + H(+)</text>
        <dbReference type="Rhea" id="RHEA:13681"/>
        <dbReference type="Rhea" id="RHEA-COMP:11369"/>
        <dbReference type="Rhea" id="RHEA-COMP:11370"/>
        <dbReference type="ChEBI" id="CHEBI:15378"/>
        <dbReference type="ChEBI" id="CHEBI:57856"/>
        <dbReference type="ChEBI" id="CHEBI:59789"/>
        <dbReference type="ChEBI" id="CHEBI:85452"/>
        <dbReference type="ChEBI" id="CHEBI:85454"/>
        <dbReference type="EC" id="2.1.1.37"/>
    </reaction>
</comment>
<dbReference type="GO" id="GO:0003886">
    <property type="term" value="F:DNA (cytosine-5-)-methyltransferase activity"/>
    <property type="evidence" value="ECO:0007669"/>
    <property type="project" value="UniProtKB-EC"/>
</dbReference>
<evidence type="ECO:0000256" key="2">
    <source>
        <dbReference type="ARBA" id="ARBA00022679"/>
    </source>
</evidence>
<protein>
    <submittedName>
        <fullName evidence="5">Site-specific DNA-cytosine methylase</fullName>
    </submittedName>
</protein>
<dbReference type="InterPro" id="IPR001525">
    <property type="entry name" value="C5_MeTfrase"/>
</dbReference>
<evidence type="ECO:0000313" key="5">
    <source>
        <dbReference type="EMBL" id="MBB3149453.1"/>
    </source>
</evidence>
<comment type="caution">
    <text evidence="5">The sequence shown here is derived from an EMBL/GenBank/DDBJ whole genome shotgun (WGS) entry which is preliminary data.</text>
</comment>
<dbReference type="AlphaFoldDB" id="A0A839UI45"/>
<evidence type="ECO:0000313" key="6">
    <source>
        <dbReference type="Proteomes" id="UP000554520"/>
    </source>
</evidence>